<feature type="transmembrane region" description="Helical" evidence="6">
    <location>
        <begin position="325"/>
        <end position="342"/>
    </location>
</feature>
<dbReference type="GO" id="GO:0005886">
    <property type="term" value="C:plasma membrane"/>
    <property type="evidence" value="ECO:0007669"/>
    <property type="project" value="UniProtKB-SubCell"/>
</dbReference>
<dbReference type="EC" id="2.4.1.-" evidence="8"/>
<feature type="transmembrane region" description="Helical" evidence="6">
    <location>
        <begin position="6"/>
        <end position="35"/>
    </location>
</feature>
<evidence type="ECO:0000313" key="9">
    <source>
        <dbReference type="Proteomes" id="UP000315017"/>
    </source>
</evidence>
<dbReference type="SUPFAM" id="SSF53448">
    <property type="entry name" value="Nucleotide-diphospho-sugar transferases"/>
    <property type="match status" value="1"/>
</dbReference>
<dbReference type="GO" id="GO:0016757">
    <property type="term" value="F:glycosyltransferase activity"/>
    <property type="evidence" value="ECO:0007669"/>
    <property type="project" value="UniProtKB-KW"/>
</dbReference>
<sequence>MDFWPLVLLVLHWAVLVLAIFTAVFSVLMVLLLAYSDRCVRRLAEVPLPADSAQPLPRISLIAGAKDEERNIEEAVRSLVAIDYPNLQITLVNDRSRDQTGAILSRLAAEYPQLNVVHVTELPAGWLGKNHALQLGADHSDGQWLLFTDADIVFERTALRRAISYAVTNQVDHLAATPDVNMNSWLLQAFVVTFSIFFTIFVKPWLIRNPNSSAHVGIGAFNLIRASVYQQIGRHEPIRMRPDDDMKLGKIVKQSGHKQDLVHGMGMIAVEWYSSLNEIIVGLEKNAFSGVDYRIWHTVLSSLFLLTMHVWPFLAVWIVPGPARWFYVAAVVVQLFMVARFARTMSIPLSTAFGFPLTVAIFTYIQWRAMILTFVRGGIRWRDTHYSLAELRANRV</sequence>
<feature type="transmembrane region" description="Helical" evidence="6">
    <location>
        <begin position="295"/>
        <end position="319"/>
    </location>
</feature>
<dbReference type="Gene3D" id="3.90.550.10">
    <property type="entry name" value="Spore Coat Polysaccharide Biosynthesis Protein SpsA, Chain A"/>
    <property type="match status" value="1"/>
</dbReference>
<comment type="subcellular location">
    <subcellularLocation>
        <location evidence="1">Cell membrane</location>
    </subcellularLocation>
</comment>
<evidence type="ECO:0000256" key="6">
    <source>
        <dbReference type="SAM" id="Phobius"/>
    </source>
</evidence>
<name>A0A517Y4M8_9BACT</name>
<keyword evidence="6" id="KW-1133">Transmembrane helix</keyword>
<reference evidence="8 9" key="1">
    <citation type="submission" date="2019-02" db="EMBL/GenBank/DDBJ databases">
        <title>Deep-cultivation of Planctomycetes and their phenomic and genomic characterization uncovers novel biology.</title>
        <authorList>
            <person name="Wiegand S."/>
            <person name="Jogler M."/>
            <person name="Boedeker C."/>
            <person name="Pinto D."/>
            <person name="Vollmers J."/>
            <person name="Rivas-Marin E."/>
            <person name="Kohn T."/>
            <person name="Peeters S.H."/>
            <person name="Heuer A."/>
            <person name="Rast P."/>
            <person name="Oberbeckmann S."/>
            <person name="Bunk B."/>
            <person name="Jeske O."/>
            <person name="Meyerdierks A."/>
            <person name="Storesund J.E."/>
            <person name="Kallscheuer N."/>
            <person name="Luecker S."/>
            <person name="Lage O.M."/>
            <person name="Pohl T."/>
            <person name="Merkel B.J."/>
            <person name="Hornburger P."/>
            <person name="Mueller R.-W."/>
            <person name="Bruemmer F."/>
            <person name="Labrenz M."/>
            <person name="Spormann A.M."/>
            <person name="Op den Camp H."/>
            <person name="Overmann J."/>
            <person name="Amann R."/>
            <person name="Jetten M.S.M."/>
            <person name="Mascher T."/>
            <person name="Medema M.H."/>
            <person name="Devos D.P."/>
            <person name="Kaster A.-K."/>
            <person name="Ovreas L."/>
            <person name="Rohde M."/>
            <person name="Galperin M.Y."/>
            <person name="Jogler C."/>
        </authorList>
    </citation>
    <scope>NUCLEOTIDE SEQUENCE [LARGE SCALE GENOMIC DNA]</scope>
    <source>
        <strain evidence="8 9">ETA_A8</strain>
    </source>
</reference>
<keyword evidence="4 8" id="KW-0808">Transferase</keyword>
<dbReference type="InterPro" id="IPR029044">
    <property type="entry name" value="Nucleotide-diphossugar_trans"/>
</dbReference>
<keyword evidence="3 8" id="KW-0328">Glycosyltransferase</keyword>
<proteinExistence type="predicted"/>
<protein>
    <submittedName>
        <fullName evidence="8">Poly-beta-1,6-N-acetyl-D-glucosamine synthase</fullName>
        <ecNumber evidence="8">2.4.1.-</ecNumber>
    </submittedName>
</protein>
<keyword evidence="6" id="KW-0812">Transmembrane</keyword>
<accession>A0A517Y4M8</accession>
<dbReference type="InterPro" id="IPR001173">
    <property type="entry name" value="Glyco_trans_2-like"/>
</dbReference>
<evidence type="ECO:0000256" key="3">
    <source>
        <dbReference type="ARBA" id="ARBA00022676"/>
    </source>
</evidence>
<keyword evidence="9" id="KW-1185">Reference proteome</keyword>
<organism evidence="8 9">
    <name type="scientific">Anatilimnocola aggregata</name>
    <dbReference type="NCBI Taxonomy" id="2528021"/>
    <lineage>
        <taxon>Bacteria</taxon>
        <taxon>Pseudomonadati</taxon>
        <taxon>Planctomycetota</taxon>
        <taxon>Planctomycetia</taxon>
        <taxon>Pirellulales</taxon>
        <taxon>Pirellulaceae</taxon>
        <taxon>Anatilimnocola</taxon>
    </lineage>
</organism>
<dbReference type="Pfam" id="PF00535">
    <property type="entry name" value="Glycos_transf_2"/>
    <property type="match status" value="1"/>
</dbReference>
<dbReference type="EMBL" id="CP036274">
    <property type="protein sequence ID" value="QDU25203.1"/>
    <property type="molecule type" value="Genomic_DNA"/>
</dbReference>
<evidence type="ECO:0000256" key="2">
    <source>
        <dbReference type="ARBA" id="ARBA00022475"/>
    </source>
</evidence>
<feature type="transmembrane region" description="Helical" evidence="6">
    <location>
        <begin position="185"/>
        <end position="207"/>
    </location>
</feature>
<dbReference type="RefSeq" id="WP_145083756.1">
    <property type="nucleotide sequence ID" value="NZ_CP036274.1"/>
</dbReference>
<evidence type="ECO:0000313" key="8">
    <source>
        <dbReference type="EMBL" id="QDU25203.1"/>
    </source>
</evidence>
<dbReference type="Proteomes" id="UP000315017">
    <property type="component" value="Chromosome"/>
</dbReference>
<dbReference type="AlphaFoldDB" id="A0A517Y4M8"/>
<dbReference type="PANTHER" id="PTHR43646:SF2">
    <property type="entry name" value="GLYCOSYLTRANSFERASE 2-LIKE DOMAIN-CONTAINING PROTEIN"/>
    <property type="match status" value="1"/>
</dbReference>
<evidence type="ECO:0000259" key="7">
    <source>
        <dbReference type="Pfam" id="PF00535"/>
    </source>
</evidence>
<evidence type="ECO:0000256" key="5">
    <source>
        <dbReference type="ARBA" id="ARBA00023136"/>
    </source>
</evidence>
<dbReference type="KEGG" id="aagg:ETAA8_02660"/>
<gene>
    <name evidence="8" type="primary">pgaC</name>
    <name evidence="8" type="ORF">ETAA8_02660</name>
</gene>
<dbReference type="OrthoDB" id="9806525at2"/>
<feature type="domain" description="Glycosyltransferase 2-like" evidence="7">
    <location>
        <begin position="64"/>
        <end position="232"/>
    </location>
</feature>
<evidence type="ECO:0000256" key="4">
    <source>
        <dbReference type="ARBA" id="ARBA00022679"/>
    </source>
</evidence>
<keyword evidence="2" id="KW-1003">Cell membrane</keyword>
<keyword evidence="5 6" id="KW-0472">Membrane</keyword>
<evidence type="ECO:0000256" key="1">
    <source>
        <dbReference type="ARBA" id="ARBA00004236"/>
    </source>
</evidence>
<dbReference type="PANTHER" id="PTHR43646">
    <property type="entry name" value="GLYCOSYLTRANSFERASE"/>
    <property type="match status" value="1"/>
</dbReference>